<dbReference type="InterPro" id="IPR056833">
    <property type="entry name" value="ARM_TT21_N"/>
</dbReference>
<dbReference type="Pfam" id="PF13176">
    <property type="entry name" value="TPR_7"/>
    <property type="match status" value="1"/>
</dbReference>
<dbReference type="SMART" id="SM00028">
    <property type="entry name" value="TPR"/>
    <property type="match status" value="14"/>
</dbReference>
<dbReference type="Pfam" id="PF25060">
    <property type="entry name" value="ARM_TT21_2nd"/>
    <property type="match status" value="1"/>
</dbReference>
<dbReference type="InterPro" id="IPR019734">
    <property type="entry name" value="TPR_rpt"/>
</dbReference>
<dbReference type="Pfam" id="PF25063">
    <property type="entry name" value="ARM_TT21_C"/>
    <property type="match status" value="1"/>
</dbReference>
<protein>
    <submittedName>
        <fullName evidence="12">Tetratricopeptide repeat protein 21A</fullName>
    </submittedName>
</protein>
<evidence type="ECO:0000256" key="3">
    <source>
        <dbReference type="ARBA" id="ARBA00022803"/>
    </source>
</evidence>
<keyword evidence="3 4" id="KW-0802">TPR repeat</keyword>
<dbReference type="PROSITE" id="PS50005">
    <property type="entry name" value="TPR"/>
    <property type="match status" value="3"/>
</dbReference>
<feature type="repeat" description="TPR" evidence="4">
    <location>
        <begin position="756"/>
        <end position="789"/>
    </location>
</feature>
<proteinExistence type="inferred from homology"/>
<dbReference type="InterPro" id="IPR056836">
    <property type="entry name" value="ARM_TT21_4th"/>
</dbReference>
<evidence type="ECO:0000259" key="6">
    <source>
        <dbReference type="Pfam" id="PF25060"/>
    </source>
</evidence>
<dbReference type="SUPFAM" id="SSF48452">
    <property type="entry name" value="TPR-like"/>
    <property type="match status" value="4"/>
</dbReference>
<gene>
    <name evidence="12" type="primary">TTC21A</name>
</gene>
<organism evidence="11 12">
    <name type="scientific">Gekko japonicus</name>
    <name type="common">Schlegel's Japanese gecko</name>
    <dbReference type="NCBI Taxonomy" id="146911"/>
    <lineage>
        <taxon>Eukaryota</taxon>
        <taxon>Metazoa</taxon>
        <taxon>Chordata</taxon>
        <taxon>Craniata</taxon>
        <taxon>Vertebrata</taxon>
        <taxon>Euteleostomi</taxon>
        <taxon>Lepidosauria</taxon>
        <taxon>Squamata</taxon>
        <taxon>Bifurcata</taxon>
        <taxon>Gekkota</taxon>
        <taxon>Gekkonidae</taxon>
        <taxon>Gekkoninae</taxon>
        <taxon>Gekko</taxon>
    </lineage>
</organism>
<dbReference type="Pfam" id="PF25058">
    <property type="entry name" value="ARM_TT21"/>
    <property type="match status" value="1"/>
</dbReference>
<feature type="domain" description="Tetratricopeptide repeat protein 21A/21B N-terminal ARM repeat" evidence="7">
    <location>
        <begin position="12"/>
        <end position="234"/>
    </location>
</feature>
<comment type="similarity">
    <text evidence="1">Belongs to the TTC21 family.</text>
</comment>
<dbReference type="PANTHER" id="PTHR14699">
    <property type="entry name" value="STI2 PROTEIN-RELATED"/>
    <property type="match status" value="1"/>
</dbReference>
<feature type="repeat" description="TPR" evidence="4">
    <location>
        <begin position="889"/>
        <end position="922"/>
    </location>
</feature>
<feature type="domain" description="Tetratricopeptide repeat protein 21A/21B fifth ARM repeats" evidence="9">
    <location>
        <begin position="959"/>
        <end position="1073"/>
    </location>
</feature>
<dbReference type="Pfam" id="PF25064">
    <property type="entry name" value="ARM_TT21_5th"/>
    <property type="match status" value="1"/>
</dbReference>
<feature type="domain" description="Tetratricopeptide repeat protein 21A/21B second ARM" evidence="6">
    <location>
        <begin position="271"/>
        <end position="543"/>
    </location>
</feature>
<evidence type="ECO:0000313" key="11">
    <source>
        <dbReference type="Proteomes" id="UP000694871"/>
    </source>
</evidence>
<keyword evidence="5" id="KW-0175">Coiled coil</keyword>
<dbReference type="GeneID" id="107111773"/>
<dbReference type="RefSeq" id="XP_015268287.1">
    <property type="nucleotide sequence ID" value="XM_015412801.1"/>
</dbReference>
<dbReference type="Pfam" id="PF25068">
    <property type="entry name" value="ARM_TT21_4th"/>
    <property type="match status" value="1"/>
</dbReference>
<evidence type="ECO:0000259" key="7">
    <source>
        <dbReference type="Pfam" id="PF25062"/>
    </source>
</evidence>
<feature type="repeat" description="TPR" evidence="4">
    <location>
        <begin position="722"/>
        <end position="755"/>
    </location>
</feature>
<evidence type="ECO:0000259" key="10">
    <source>
        <dbReference type="Pfam" id="PF25068"/>
    </source>
</evidence>
<feature type="domain" description="Tetratricopeptide repeat protein 21A/21B C-terminal ARM" evidence="8">
    <location>
        <begin position="1108"/>
        <end position="1316"/>
    </location>
</feature>
<evidence type="ECO:0000256" key="1">
    <source>
        <dbReference type="ARBA" id="ARBA00010935"/>
    </source>
</evidence>
<accession>A0ABM1K3K0</accession>
<feature type="domain" description="Tetratricopeptide repeat protein 21A/21B fourth ARM" evidence="10">
    <location>
        <begin position="758"/>
        <end position="916"/>
    </location>
</feature>
<evidence type="ECO:0000256" key="4">
    <source>
        <dbReference type="PROSITE-ProRule" id="PRU00339"/>
    </source>
</evidence>
<dbReference type="PANTHER" id="PTHR14699:SF2">
    <property type="entry name" value="TETRATRICOPEPTIDE REPEAT PROTEIN 21A"/>
    <property type="match status" value="1"/>
</dbReference>
<evidence type="ECO:0000256" key="5">
    <source>
        <dbReference type="SAM" id="Coils"/>
    </source>
</evidence>
<reference evidence="12" key="1">
    <citation type="submission" date="2025-08" db="UniProtKB">
        <authorList>
            <consortium name="RefSeq"/>
        </authorList>
    </citation>
    <scope>IDENTIFICATION</scope>
</reference>
<evidence type="ECO:0000259" key="9">
    <source>
        <dbReference type="Pfam" id="PF25064"/>
    </source>
</evidence>
<keyword evidence="11" id="KW-1185">Reference proteome</keyword>
<dbReference type="Pfam" id="PF25062">
    <property type="entry name" value="ARM_TT21_N"/>
    <property type="match status" value="1"/>
</dbReference>
<dbReference type="InterPro" id="IPR056832">
    <property type="entry name" value="ARM_TT21_2nd"/>
</dbReference>
<evidence type="ECO:0000256" key="2">
    <source>
        <dbReference type="ARBA" id="ARBA00022737"/>
    </source>
</evidence>
<dbReference type="InterPro" id="IPR056835">
    <property type="entry name" value="ARM_TT21_5th"/>
</dbReference>
<keyword evidence="2" id="KW-0677">Repeat</keyword>
<dbReference type="InterPro" id="IPR056834">
    <property type="entry name" value="ARM_TT21_C"/>
</dbReference>
<dbReference type="Proteomes" id="UP000694871">
    <property type="component" value="Unplaced"/>
</dbReference>
<feature type="coiled-coil region" evidence="5">
    <location>
        <begin position="371"/>
        <end position="398"/>
    </location>
</feature>
<name>A0ABM1K3K0_GEKJA</name>
<sequence>MADADPQILAKIVYYAQEKYFNHIVHLTNIELSKHTYDPVLLFFKAIGTLFLGRIQESISLLDNAQKRHIDVSLGCVLGLIHAHQKCEIVDSSAVLELESKLQDLRKTAGSNGWYYAAVFLWLIKQNDKAKEYIDKMLQISNSAREGLILKGWIYVTSDKQYSVKKSIKYLDEGIQDNADIFGMMGKATYFIVQQNYPGALEIISQLVVTFPFFTPALVTKMRLHLALQDWEQSIEESKRILAKDANDIDALQYTVVYHLAMTGNMELALQQLKEFISALEMKEPQRSELHLKKILVVSRLSGKNQEILQEAYTFVKNSCSRLIHMDATVVNELGYQLSLQGKWKEASVWYRQAAELDESTAESLTGVIWCLVLEGKLEEAEQQLEFLKEVQQSTGKSAVLAYLQAVIASRQDKDEQAANALLNEAADLHFSALQGLPLSIEYYEKLSPMFVVEIVKEYLAFCPKQPRLPGQVLSSVLKQSTIVLNPVVKAAPGMIEPLYLMAQVKYLSGEVETAQGTVQRCLELDPASTDANLLMAQIHLSQRNIKECAHSLETGVSHNFQLRDHPMYHFIRAQALNKAGDYLEAIKVLKILLSLPQMKGEAKRGTGPLITTSEQVSIYLELAEALRLNGELHEATKVMQDTINEFSGTPEKIRITVANADLALSKGEVDLALTMLRNITPNQPYYIEVKEKMAQIYLQIRKDKRLYIGCYCELCENLPSPHTSLLLGDAYMNIQEPEKALEVYEAAQKKNPLDAAVARKIGQAYVNTHQYNKAINYYDVALKMSEQDFLCHDLATLLLKMKKFGKAEKVLNQALDHDPGNISVDDVPSMMKDVKNLMLLAKVYMVYGLYGKNVLETLNKASDIQQRILKRIRVEQPELILPQKQVALAIYIQYAEFYKKEKKYEEAVKYYIDALSFVPTDSKVVLELARLHLMLGEMEQCEHYCSLLLQDDRNSEIGTMMMADLLFRKEEYDQAIHLYLNVLEKTPDNFLVMESLIDLLRRSGKLDEATPFFELAEHISTRTPLEPGYNYCKGLYCWHMGQPNEALKFFNKARKDNDWGQRALNKMIQICLNPDNEIIGGEAFESQNGDASILMEKRESEQHGIRTAEKLLKEFYTHSQEGHNQVEMLRNYCLMATKDKHNVEKALGAFTTMAQNEMESISAILAVAQANLILKQTAKARTQLKRLSKATWTLTDAEELEKGWILLADIHCTNGKYDHATDLLNRCLRYNKSCSKAYECLGFIAEKEKAYKDAAANYELAWKYSNQANPAVGFKLAFNYLKDKRYVEAIDVCHVVLKLCPGYPKIREEILEKAQTALRP</sequence>
<dbReference type="InterPro" id="IPR040364">
    <property type="entry name" value="TTC21A/TTC21B"/>
</dbReference>
<dbReference type="InterPro" id="IPR011990">
    <property type="entry name" value="TPR-like_helical_dom_sf"/>
</dbReference>
<evidence type="ECO:0000259" key="8">
    <source>
        <dbReference type="Pfam" id="PF25063"/>
    </source>
</evidence>
<dbReference type="Gene3D" id="1.25.40.10">
    <property type="entry name" value="Tetratricopeptide repeat domain"/>
    <property type="match status" value="5"/>
</dbReference>
<evidence type="ECO:0000313" key="12">
    <source>
        <dbReference type="RefSeq" id="XP_015268287.1"/>
    </source>
</evidence>
<dbReference type="SUPFAM" id="SSF81901">
    <property type="entry name" value="HCP-like"/>
    <property type="match status" value="1"/>
</dbReference>